<name>A0A1I7SD70_BURXY</name>
<evidence type="ECO:0000313" key="2">
    <source>
        <dbReference type="EMBL" id="CAD5234630.1"/>
    </source>
</evidence>
<organism evidence="4 6">
    <name type="scientific">Bursaphelenchus xylophilus</name>
    <name type="common">Pinewood nematode worm</name>
    <name type="synonym">Aphelenchoides xylophilus</name>
    <dbReference type="NCBI Taxonomy" id="6326"/>
    <lineage>
        <taxon>Eukaryota</taxon>
        <taxon>Metazoa</taxon>
        <taxon>Ecdysozoa</taxon>
        <taxon>Nematoda</taxon>
        <taxon>Chromadorea</taxon>
        <taxon>Rhabditida</taxon>
        <taxon>Tylenchina</taxon>
        <taxon>Tylenchomorpha</taxon>
        <taxon>Aphelenchoidea</taxon>
        <taxon>Aphelenchoididae</taxon>
        <taxon>Bursaphelenchus</taxon>
    </lineage>
</organism>
<gene>
    <name evidence="2" type="ORF">BXYJ_LOCUS14721</name>
</gene>
<dbReference type="AlphaFoldDB" id="A0A1I7SD70"/>
<keyword evidence="1" id="KW-0175">Coiled coil</keyword>
<sequence length="153" mass="17585">MVDEQVLEAVNQIGFFGETQTIATYKLFNHLTSSWAKVIDEVAIPAIVELRPMIGDEEKSLLKEKLLPSIIQHGKIYQILYKSESSFKHAMKLPAGLVIPGEEENNRLNENNTPEEEEMLDEISELMAQVVRLRIEKKLLNELKDGNEWFMDQ</sequence>
<evidence type="ECO:0000313" key="4">
    <source>
        <dbReference type="Proteomes" id="UP000095284"/>
    </source>
</evidence>
<dbReference type="EMBL" id="CAJFCV020000006">
    <property type="protein sequence ID" value="CAG9130522.1"/>
    <property type="molecule type" value="Genomic_DNA"/>
</dbReference>
<evidence type="ECO:0000313" key="3">
    <source>
        <dbReference type="EMBL" id="CAG9130522.1"/>
    </source>
</evidence>
<evidence type="ECO:0000256" key="1">
    <source>
        <dbReference type="SAM" id="Coils"/>
    </source>
</evidence>
<dbReference type="OrthoDB" id="10601225at2759"/>
<dbReference type="Proteomes" id="UP000659654">
    <property type="component" value="Unassembled WGS sequence"/>
</dbReference>
<reference evidence="3" key="2">
    <citation type="submission" date="2020-08" db="EMBL/GenBank/DDBJ databases">
        <authorList>
            <person name="Kikuchi T."/>
        </authorList>
    </citation>
    <scope>NUCLEOTIDE SEQUENCE</scope>
    <source>
        <strain evidence="2">Ka4C1</strain>
    </source>
</reference>
<proteinExistence type="predicted"/>
<dbReference type="Proteomes" id="UP000095284">
    <property type="component" value="Unplaced"/>
</dbReference>
<dbReference type="WBParaSite" id="BXY_1097500.1">
    <property type="protein sequence ID" value="BXY_1097500.1"/>
    <property type="gene ID" value="BXY_1097500"/>
</dbReference>
<evidence type="ECO:0000313" key="5">
    <source>
        <dbReference type="Proteomes" id="UP000659654"/>
    </source>
</evidence>
<protein>
    <submittedName>
        <fullName evidence="2">(pine wood nematode) hypothetical protein</fullName>
    </submittedName>
</protein>
<reference evidence="6" key="1">
    <citation type="submission" date="2016-11" db="UniProtKB">
        <authorList>
            <consortium name="WormBaseParasite"/>
        </authorList>
    </citation>
    <scope>IDENTIFICATION</scope>
</reference>
<accession>A0A1I7SD70</accession>
<dbReference type="Proteomes" id="UP000582659">
    <property type="component" value="Unassembled WGS sequence"/>
</dbReference>
<feature type="coiled-coil region" evidence="1">
    <location>
        <begin position="116"/>
        <end position="143"/>
    </location>
</feature>
<dbReference type="EMBL" id="CAJFDI010000006">
    <property type="protein sequence ID" value="CAD5234630.1"/>
    <property type="molecule type" value="Genomic_DNA"/>
</dbReference>
<keyword evidence="5" id="KW-1185">Reference proteome</keyword>
<evidence type="ECO:0000313" key="6">
    <source>
        <dbReference type="WBParaSite" id="BXY_1097500.1"/>
    </source>
</evidence>